<dbReference type="Pfam" id="PF13274">
    <property type="entry name" value="SocA_Panacea"/>
    <property type="match status" value="1"/>
</dbReference>
<dbReference type="AlphaFoldDB" id="T1CJE9"/>
<accession>T1CJE9</accession>
<reference evidence="2" key="2">
    <citation type="journal article" date="2014" name="ISME J.">
        <title>Microbial stratification in low pH oxic and suboxic macroscopic growths along an acid mine drainage.</title>
        <authorList>
            <person name="Mendez-Garcia C."/>
            <person name="Mesa V."/>
            <person name="Sprenger R.R."/>
            <person name="Richter M."/>
            <person name="Diez M.S."/>
            <person name="Solano J."/>
            <person name="Bargiela R."/>
            <person name="Golyshina O.V."/>
            <person name="Manteca A."/>
            <person name="Ramos J.L."/>
            <person name="Gallego J.R."/>
            <person name="Llorente I."/>
            <person name="Martins Dos Santos V.A."/>
            <person name="Jensen O.N."/>
            <person name="Pelaez A.I."/>
            <person name="Sanchez J."/>
            <person name="Ferrer M."/>
        </authorList>
    </citation>
    <scope>NUCLEOTIDE SEQUENCE</scope>
</reference>
<dbReference type="EMBL" id="AUZY01003887">
    <property type="protein sequence ID" value="EQD66934.1"/>
    <property type="molecule type" value="Genomic_DNA"/>
</dbReference>
<dbReference type="InterPro" id="IPR025272">
    <property type="entry name" value="SocA_Panacea"/>
</dbReference>
<reference evidence="2" key="1">
    <citation type="submission" date="2013-08" db="EMBL/GenBank/DDBJ databases">
        <authorList>
            <person name="Mendez C."/>
            <person name="Richter M."/>
            <person name="Ferrer M."/>
            <person name="Sanchez J."/>
        </authorList>
    </citation>
    <scope>NUCLEOTIDE SEQUENCE</scope>
</reference>
<sequence>MVKEITFSPQKALESILYIAAKLDKPTIHEVLKVRYFADKLHLAEYGFLASGDDYVAMRFGPVASNTYNLLKAARGDQSPWLHPIFFAVVKDTLQITSDGYSLKSLRGTDLSQLSIADIECLDAAIKRYGNMSFEERTELSHDAAWQKAWDTASEDDMGQSSMLPMEIAQTLENAAEVLESLRS</sequence>
<comment type="caution">
    <text evidence="2">The sequence shown here is derived from an EMBL/GenBank/DDBJ whole genome shotgun (WGS) entry which is preliminary data.</text>
</comment>
<organism evidence="2">
    <name type="scientific">mine drainage metagenome</name>
    <dbReference type="NCBI Taxonomy" id="410659"/>
    <lineage>
        <taxon>unclassified sequences</taxon>
        <taxon>metagenomes</taxon>
        <taxon>ecological metagenomes</taxon>
    </lineage>
</organism>
<feature type="domain" description="Antitoxin SocA-like Panacea" evidence="1">
    <location>
        <begin position="32"/>
        <end position="147"/>
    </location>
</feature>
<name>T1CJE9_9ZZZZ</name>
<evidence type="ECO:0000259" key="1">
    <source>
        <dbReference type="Pfam" id="PF13274"/>
    </source>
</evidence>
<proteinExistence type="predicted"/>
<evidence type="ECO:0000313" key="2">
    <source>
        <dbReference type="EMBL" id="EQD66934.1"/>
    </source>
</evidence>
<gene>
    <name evidence="2" type="ORF">B1B_06098</name>
</gene>
<protein>
    <recommendedName>
        <fullName evidence="1">Antitoxin SocA-like Panacea domain-containing protein</fullName>
    </recommendedName>
</protein>